<keyword evidence="1" id="KW-1133">Transmembrane helix</keyword>
<keyword evidence="3" id="KW-1185">Reference proteome</keyword>
<dbReference type="InterPro" id="IPR025480">
    <property type="entry name" value="DUF4330"/>
</dbReference>
<evidence type="ECO:0000313" key="3">
    <source>
        <dbReference type="Proteomes" id="UP001500420"/>
    </source>
</evidence>
<comment type="caution">
    <text evidence="2">The sequence shown here is derived from an EMBL/GenBank/DDBJ whole genome shotgun (WGS) entry which is preliminary data.</text>
</comment>
<keyword evidence="1" id="KW-0812">Transmembrane</keyword>
<protein>
    <submittedName>
        <fullName evidence="2">DUF4330 domain-containing protein</fullName>
    </submittedName>
</protein>
<dbReference type="Pfam" id="PF14221">
    <property type="entry name" value="DUF4330"/>
    <property type="match status" value="2"/>
</dbReference>
<name>A0AAV3T882_9EURY</name>
<sequence>MKIIDEDGDLFGLVNVVDALVVLVVLAVAVAGATLVLGAGSEPTDDTNSDTTPNTTVRYATLDLGSQPDEIVDGLRTGDEMNLDGPSNLTITDVHATPVANGGNKDTRLTVRARLNGTESGDGFVFGENRLQLGQGLTVDTADYSVKGNVIAIDRDGESLAVNQTPGVIETELDAATAEAIQVGDQHRLKGETVATVRNVTAYPISENTRRVFVGLELTTIESGDASTYGSREVSLGANVAFRTDEYDLTGTVVRRGSTVEFGEPITMTAMMKLEGVSPEFAESLEPGLTETERNETLATIQNVDVQPAGVILKSNDGDIYLRDHPTQKDVTLTVELATRRTDSTLRFHGRPIQEGDTVTLDLPKRTFNVEITELE</sequence>
<gene>
    <name evidence="2" type="ORF">GCM10009020_13430</name>
</gene>
<evidence type="ECO:0000313" key="2">
    <source>
        <dbReference type="EMBL" id="GAA0668872.1"/>
    </source>
</evidence>
<feature type="transmembrane region" description="Helical" evidence="1">
    <location>
        <begin position="12"/>
        <end position="39"/>
    </location>
</feature>
<evidence type="ECO:0000256" key="1">
    <source>
        <dbReference type="SAM" id="Phobius"/>
    </source>
</evidence>
<dbReference type="EMBL" id="BAAADV010000001">
    <property type="protein sequence ID" value="GAA0668872.1"/>
    <property type="molecule type" value="Genomic_DNA"/>
</dbReference>
<dbReference type="AlphaFoldDB" id="A0AAV3T882"/>
<proteinExistence type="predicted"/>
<reference evidence="2 3" key="1">
    <citation type="journal article" date="2019" name="Int. J. Syst. Evol. Microbiol.">
        <title>The Global Catalogue of Microorganisms (GCM) 10K type strain sequencing project: providing services to taxonomists for standard genome sequencing and annotation.</title>
        <authorList>
            <consortium name="The Broad Institute Genomics Platform"/>
            <consortium name="The Broad Institute Genome Sequencing Center for Infectious Disease"/>
            <person name="Wu L."/>
            <person name="Ma J."/>
        </authorList>
    </citation>
    <scope>NUCLEOTIDE SEQUENCE [LARGE SCALE GENOMIC DNA]</scope>
    <source>
        <strain evidence="2 3">JCM 16328</strain>
    </source>
</reference>
<dbReference type="RefSeq" id="WP_343773155.1">
    <property type="nucleotide sequence ID" value="NZ_BAAADV010000001.1"/>
</dbReference>
<accession>A0AAV3T882</accession>
<organism evidence="2 3">
    <name type="scientific">Natronoarchaeum mannanilyticum</name>
    <dbReference type="NCBI Taxonomy" id="926360"/>
    <lineage>
        <taxon>Archaea</taxon>
        <taxon>Methanobacteriati</taxon>
        <taxon>Methanobacteriota</taxon>
        <taxon>Stenosarchaea group</taxon>
        <taxon>Halobacteria</taxon>
        <taxon>Halobacteriales</taxon>
        <taxon>Natronoarchaeaceae</taxon>
    </lineage>
</organism>
<dbReference type="Proteomes" id="UP001500420">
    <property type="component" value="Unassembled WGS sequence"/>
</dbReference>
<keyword evidence="1" id="KW-0472">Membrane</keyword>